<gene>
    <name evidence="2" type="ORF">RS130_23160</name>
</gene>
<dbReference type="RefSeq" id="WP_316027890.1">
    <property type="nucleotide sequence ID" value="NZ_JAWDIO010000002.1"/>
</dbReference>
<dbReference type="Pfam" id="PF07027">
    <property type="entry name" value="DUF1318"/>
    <property type="match status" value="1"/>
</dbReference>
<evidence type="ECO:0000256" key="1">
    <source>
        <dbReference type="SAM" id="SignalP"/>
    </source>
</evidence>
<feature type="signal peptide" evidence="1">
    <location>
        <begin position="1"/>
        <end position="23"/>
    </location>
</feature>
<protein>
    <submittedName>
        <fullName evidence="2">YdbL family protein</fullName>
    </submittedName>
</protein>
<organism evidence="2 3">
    <name type="scientific">Paraglaciecola aquimarina</name>
    <dbReference type="NCBI Taxonomy" id="1235557"/>
    <lineage>
        <taxon>Bacteria</taxon>
        <taxon>Pseudomonadati</taxon>
        <taxon>Pseudomonadota</taxon>
        <taxon>Gammaproteobacteria</taxon>
        <taxon>Alteromonadales</taxon>
        <taxon>Alteromonadaceae</taxon>
        <taxon>Paraglaciecola</taxon>
    </lineage>
</organism>
<dbReference type="InterPro" id="IPR008309">
    <property type="entry name" value="YdbL"/>
</dbReference>
<accession>A0ABU3T2B3</accession>
<comment type="caution">
    <text evidence="2">The sequence shown here is derived from an EMBL/GenBank/DDBJ whole genome shotgun (WGS) entry which is preliminary data.</text>
</comment>
<feature type="chain" id="PRO_5046668074" evidence="1">
    <location>
        <begin position="24"/>
        <end position="108"/>
    </location>
</feature>
<dbReference type="Proteomes" id="UP001247805">
    <property type="component" value="Unassembled WGS sequence"/>
</dbReference>
<proteinExistence type="predicted"/>
<reference evidence="2 3" key="1">
    <citation type="submission" date="2023-10" db="EMBL/GenBank/DDBJ databases">
        <title>Glaciecola aquimarina strain GGW-M5 nov., isolated from a coastal seawater.</title>
        <authorList>
            <person name="Bayburt H."/>
            <person name="Kim J.M."/>
            <person name="Choi B.J."/>
            <person name="Jeon C.O."/>
        </authorList>
    </citation>
    <scope>NUCLEOTIDE SEQUENCE [LARGE SCALE GENOMIC DNA]</scope>
    <source>
        <strain evidence="2 3">KCTC 32108</strain>
    </source>
</reference>
<name>A0ABU3T2B3_9ALTE</name>
<dbReference type="EMBL" id="JAWDIO010000002">
    <property type="protein sequence ID" value="MDU0356406.1"/>
    <property type="molecule type" value="Genomic_DNA"/>
</dbReference>
<keyword evidence="3" id="KW-1185">Reference proteome</keyword>
<evidence type="ECO:0000313" key="3">
    <source>
        <dbReference type="Proteomes" id="UP001247805"/>
    </source>
</evidence>
<sequence>MKNKMILNALLMIAFLFSSIVFALELDEAKQKGLVGEKDNGYLGVVVAQNDAQSLVTEINEKRKEVYKKLASKNGITLQQVEKLAAQKAYQKTSPGHYLWTNGQWVKK</sequence>
<evidence type="ECO:0000313" key="2">
    <source>
        <dbReference type="EMBL" id="MDU0356406.1"/>
    </source>
</evidence>
<dbReference type="PIRSF" id="PIRSF025560">
    <property type="entry name" value="UCP025560"/>
    <property type="match status" value="1"/>
</dbReference>
<keyword evidence="1" id="KW-0732">Signal</keyword>